<gene>
    <name evidence="8" type="ORF">C2845_PM04G31840</name>
</gene>
<dbReference type="GO" id="GO:0045892">
    <property type="term" value="P:negative regulation of DNA-templated transcription"/>
    <property type="evidence" value="ECO:0007669"/>
    <property type="project" value="TreeGrafter"/>
</dbReference>
<feature type="domain" description="Tify" evidence="7">
    <location>
        <begin position="275"/>
        <end position="308"/>
    </location>
</feature>
<organism evidence="8 9">
    <name type="scientific">Panicum miliaceum</name>
    <name type="common">Proso millet</name>
    <name type="synonym">Broomcorn millet</name>
    <dbReference type="NCBI Taxonomy" id="4540"/>
    <lineage>
        <taxon>Eukaryota</taxon>
        <taxon>Viridiplantae</taxon>
        <taxon>Streptophyta</taxon>
        <taxon>Embryophyta</taxon>
        <taxon>Tracheophyta</taxon>
        <taxon>Spermatophyta</taxon>
        <taxon>Magnoliopsida</taxon>
        <taxon>Liliopsida</taxon>
        <taxon>Poales</taxon>
        <taxon>Poaceae</taxon>
        <taxon>PACMAD clade</taxon>
        <taxon>Panicoideae</taxon>
        <taxon>Panicodae</taxon>
        <taxon>Paniceae</taxon>
        <taxon>Panicinae</taxon>
        <taxon>Panicum</taxon>
        <taxon>Panicum sect. Panicum</taxon>
    </lineage>
</organism>
<feature type="region of interest" description="Disordered" evidence="5">
    <location>
        <begin position="73"/>
        <end position="145"/>
    </location>
</feature>
<reference evidence="9" key="1">
    <citation type="journal article" date="2019" name="Nat. Commun.">
        <title>The genome of broomcorn millet.</title>
        <authorList>
            <person name="Zou C."/>
            <person name="Miki D."/>
            <person name="Li D."/>
            <person name="Tang Q."/>
            <person name="Xiao L."/>
            <person name="Rajput S."/>
            <person name="Deng P."/>
            <person name="Jia W."/>
            <person name="Huang R."/>
            <person name="Zhang M."/>
            <person name="Sun Y."/>
            <person name="Hu J."/>
            <person name="Fu X."/>
            <person name="Schnable P.S."/>
            <person name="Li F."/>
            <person name="Zhang H."/>
            <person name="Feng B."/>
            <person name="Zhu X."/>
            <person name="Liu R."/>
            <person name="Schnable J.C."/>
            <person name="Zhu J.-K."/>
            <person name="Zhang H."/>
        </authorList>
    </citation>
    <scope>NUCLEOTIDE SEQUENCE [LARGE SCALE GENOMIC DNA]</scope>
</reference>
<dbReference type="AlphaFoldDB" id="A0A3L6QN41"/>
<feature type="compositionally biased region" description="Polar residues" evidence="5">
    <location>
        <begin position="201"/>
        <end position="218"/>
    </location>
</feature>
<feature type="domain" description="Ethylene-responsive binding factor-associated repression" evidence="6">
    <location>
        <begin position="28"/>
        <end position="64"/>
    </location>
</feature>
<dbReference type="InterPro" id="IPR012463">
    <property type="entry name" value="Ninja_motif"/>
</dbReference>
<sequence>MASRDFLGGIGREGGAPGVAGGSAATAESDEIELSLGLSLGGCFGADPEQDAKKPRLVRSSSIPLICSLPGGFTSGEEPAAVTAPPSDLLRTSSLPSEYMEDRLRRRAMQSQRRLEAKRKRLERRNSMNSGRSATSTSAGAGRDEALEQTVPSGFQFRRTVALQGTTSSSAPEQGGGAPAQSPPATNTSSDNTSSGQSSSRPPTASGTGRPSNGTTGREQPLRTLRSLTMRTASTGDLRNSMVEDMPMVSYKVEGPSGRKTDGFLYKYRKGEEVRIVCVCHGNFLTPAEFVRHAGGSDVTNPLRHIVVNPQQSVFL</sequence>
<dbReference type="Proteomes" id="UP000275267">
    <property type="component" value="Unassembled WGS sequence"/>
</dbReference>
<evidence type="ECO:0000256" key="5">
    <source>
        <dbReference type="SAM" id="MobiDB-lite"/>
    </source>
</evidence>
<dbReference type="InterPro" id="IPR031307">
    <property type="entry name" value="Ninja_fam"/>
</dbReference>
<protein>
    <recommendedName>
        <fullName evidence="4">Ninja-family protein</fullName>
    </recommendedName>
    <alternativeName>
        <fullName evidence="4">ABI-binding protein</fullName>
    </alternativeName>
</protein>
<keyword evidence="9" id="KW-1185">Reference proteome</keyword>
<feature type="compositionally biased region" description="Low complexity" evidence="5">
    <location>
        <begin position="130"/>
        <end position="141"/>
    </location>
</feature>
<evidence type="ECO:0000256" key="1">
    <source>
        <dbReference type="ARBA" id="ARBA00004123"/>
    </source>
</evidence>
<comment type="subcellular location">
    <subcellularLocation>
        <location evidence="1 4">Nucleus</location>
    </subcellularLocation>
</comment>
<feature type="region of interest" description="Disordered" evidence="5">
    <location>
        <begin position="1"/>
        <end position="27"/>
    </location>
</feature>
<comment type="function">
    <text evidence="4">Acts as a negative regulator of abscisic acid (ABA) response.</text>
</comment>
<feature type="region of interest" description="Disordered" evidence="5">
    <location>
        <begin position="165"/>
        <end position="229"/>
    </location>
</feature>
<dbReference type="GO" id="GO:0007165">
    <property type="term" value="P:signal transduction"/>
    <property type="evidence" value="ECO:0007669"/>
    <property type="project" value="InterPro"/>
</dbReference>
<dbReference type="OrthoDB" id="667358at2759"/>
<evidence type="ECO:0000256" key="4">
    <source>
        <dbReference type="RuleBase" id="RU369029"/>
    </source>
</evidence>
<dbReference type="Pfam" id="PF16136">
    <property type="entry name" value="NLS_NINJA_AFP"/>
    <property type="match status" value="1"/>
</dbReference>
<keyword evidence="3 4" id="KW-0539">Nucleus</keyword>
<comment type="caution">
    <text evidence="8">The sequence shown here is derived from an EMBL/GenBank/DDBJ whole genome shotgun (WGS) entry which is preliminary data.</text>
</comment>
<dbReference type="GO" id="GO:0005634">
    <property type="term" value="C:nucleus"/>
    <property type="evidence" value="ECO:0007669"/>
    <property type="project" value="UniProtKB-SubCell"/>
</dbReference>
<feature type="compositionally biased region" description="Low complexity" evidence="5">
    <location>
        <begin position="183"/>
        <end position="200"/>
    </location>
</feature>
<evidence type="ECO:0000256" key="3">
    <source>
        <dbReference type="ARBA" id="ARBA00023242"/>
    </source>
</evidence>
<feature type="compositionally biased region" description="Gly residues" evidence="5">
    <location>
        <begin position="8"/>
        <end position="21"/>
    </location>
</feature>
<proteinExistence type="inferred from homology"/>
<dbReference type="PANTHER" id="PTHR31413:SF31">
    <property type="entry name" value="NINJA-FAMILY PROTEIN AFP3"/>
    <property type="match status" value="1"/>
</dbReference>
<dbReference type="InterPro" id="IPR032308">
    <property type="entry name" value="TDBD"/>
</dbReference>
<dbReference type="Pfam" id="PF07897">
    <property type="entry name" value="EAR"/>
    <property type="match status" value="1"/>
</dbReference>
<dbReference type="EMBL" id="PQIB02000011">
    <property type="protein sequence ID" value="RLM84696.1"/>
    <property type="molecule type" value="Genomic_DNA"/>
</dbReference>
<dbReference type="PANTHER" id="PTHR31413">
    <property type="entry name" value="AFP HOMOLOG 2"/>
    <property type="match status" value="1"/>
</dbReference>
<dbReference type="STRING" id="4540.A0A3L6QN41"/>
<evidence type="ECO:0000259" key="7">
    <source>
        <dbReference type="Pfam" id="PF16135"/>
    </source>
</evidence>
<name>A0A3L6QN41_PANMI</name>
<evidence type="ECO:0000259" key="6">
    <source>
        <dbReference type="Pfam" id="PF07897"/>
    </source>
</evidence>
<accession>A0A3L6QN41</accession>
<evidence type="ECO:0000313" key="8">
    <source>
        <dbReference type="EMBL" id="RLM84696.1"/>
    </source>
</evidence>
<dbReference type="Pfam" id="PF16135">
    <property type="entry name" value="TDBD"/>
    <property type="match status" value="1"/>
</dbReference>
<evidence type="ECO:0000313" key="9">
    <source>
        <dbReference type="Proteomes" id="UP000275267"/>
    </source>
</evidence>
<evidence type="ECO:0000256" key="2">
    <source>
        <dbReference type="ARBA" id="ARBA00006081"/>
    </source>
</evidence>
<comment type="similarity">
    <text evidence="2 4">Belongs to the Ninja family.</text>
</comment>
<dbReference type="InterPro" id="IPR032310">
    <property type="entry name" value="NLS_NINJA_AFP-like"/>
</dbReference>